<reference evidence="1 2" key="1">
    <citation type="journal article" date="2012" name="Proc. Natl. Acad. Sci. U.S.A.">
        <title>Comparative genomics of Ceriporiopsis subvermispora and Phanerochaete chrysosporium provide insight into selective ligninolysis.</title>
        <authorList>
            <person name="Fernandez-Fueyo E."/>
            <person name="Ruiz-Duenas F.J."/>
            <person name="Ferreira P."/>
            <person name="Floudas D."/>
            <person name="Hibbett D.S."/>
            <person name="Canessa P."/>
            <person name="Larrondo L.F."/>
            <person name="James T.Y."/>
            <person name="Seelenfreund D."/>
            <person name="Lobos S."/>
            <person name="Polanco R."/>
            <person name="Tello M."/>
            <person name="Honda Y."/>
            <person name="Watanabe T."/>
            <person name="Watanabe T."/>
            <person name="Ryu J.S."/>
            <person name="Kubicek C.P."/>
            <person name="Schmoll M."/>
            <person name="Gaskell J."/>
            <person name="Hammel K.E."/>
            <person name="St John F.J."/>
            <person name="Vanden Wymelenberg A."/>
            <person name="Sabat G."/>
            <person name="Splinter BonDurant S."/>
            <person name="Syed K."/>
            <person name="Yadav J.S."/>
            <person name="Doddapaneni H."/>
            <person name="Subramanian V."/>
            <person name="Lavin J.L."/>
            <person name="Oguiza J.A."/>
            <person name="Perez G."/>
            <person name="Pisabarro A.G."/>
            <person name="Ramirez L."/>
            <person name="Santoyo F."/>
            <person name="Master E."/>
            <person name="Coutinho P.M."/>
            <person name="Henrissat B."/>
            <person name="Lombard V."/>
            <person name="Magnuson J.K."/>
            <person name="Kuees U."/>
            <person name="Hori C."/>
            <person name="Igarashi K."/>
            <person name="Samejima M."/>
            <person name="Held B.W."/>
            <person name="Barry K.W."/>
            <person name="LaButti K.M."/>
            <person name="Lapidus A."/>
            <person name="Lindquist E.A."/>
            <person name="Lucas S.M."/>
            <person name="Riley R."/>
            <person name="Salamov A.A."/>
            <person name="Hoffmeister D."/>
            <person name="Schwenk D."/>
            <person name="Hadar Y."/>
            <person name="Yarden O."/>
            <person name="de Vries R.P."/>
            <person name="Wiebenga A."/>
            <person name="Stenlid J."/>
            <person name="Eastwood D."/>
            <person name="Grigoriev I.V."/>
            <person name="Berka R.M."/>
            <person name="Blanchette R.A."/>
            <person name="Kersten P."/>
            <person name="Martinez A.T."/>
            <person name="Vicuna R."/>
            <person name="Cullen D."/>
        </authorList>
    </citation>
    <scope>NUCLEOTIDE SEQUENCE [LARGE SCALE GENOMIC DNA]</scope>
    <source>
        <strain evidence="1 2">B</strain>
    </source>
</reference>
<dbReference type="STRING" id="914234.M2QL68"/>
<protein>
    <submittedName>
        <fullName evidence="1">Uncharacterized protein</fullName>
    </submittedName>
</protein>
<proteinExistence type="predicted"/>
<accession>M2QL68</accession>
<name>M2QL68_CERS8</name>
<evidence type="ECO:0000313" key="2">
    <source>
        <dbReference type="Proteomes" id="UP000016930"/>
    </source>
</evidence>
<evidence type="ECO:0000313" key="1">
    <source>
        <dbReference type="EMBL" id="EMD32880.1"/>
    </source>
</evidence>
<dbReference type="AlphaFoldDB" id="M2QL68"/>
<sequence length="82" mass="9085">IDAFELVGLATEQRMHTLIARVQHLPSDTMFLQGPKLKDADYSWAPRSLMGNSGGPLLTSRSDTLCTPTGLQVKKIVIRFDE</sequence>
<dbReference type="Proteomes" id="UP000016930">
    <property type="component" value="Unassembled WGS sequence"/>
</dbReference>
<feature type="non-terminal residue" evidence="1">
    <location>
        <position position="1"/>
    </location>
</feature>
<dbReference type="EMBL" id="KB445808">
    <property type="protein sequence ID" value="EMD32880.1"/>
    <property type="molecule type" value="Genomic_DNA"/>
</dbReference>
<feature type="non-terminal residue" evidence="1">
    <location>
        <position position="82"/>
    </location>
</feature>
<dbReference type="HOGENOM" id="CLU_2564571_0_0_1"/>
<gene>
    <name evidence="1" type="ORF">CERSUDRAFT_25442</name>
</gene>
<keyword evidence="2" id="KW-1185">Reference proteome</keyword>
<organism evidence="1 2">
    <name type="scientific">Ceriporiopsis subvermispora (strain B)</name>
    <name type="common">White-rot fungus</name>
    <name type="synonym">Gelatoporia subvermispora</name>
    <dbReference type="NCBI Taxonomy" id="914234"/>
    <lineage>
        <taxon>Eukaryota</taxon>
        <taxon>Fungi</taxon>
        <taxon>Dikarya</taxon>
        <taxon>Basidiomycota</taxon>
        <taxon>Agaricomycotina</taxon>
        <taxon>Agaricomycetes</taxon>
        <taxon>Polyporales</taxon>
        <taxon>Gelatoporiaceae</taxon>
        <taxon>Gelatoporia</taxon>
    </lineage>
</organism>